<evidence type="ECO:0000256" key="1">
    <source>
        <dbReference type="SAM" id="MobiDB-lite"/>
    </source>
</evidence>
<keyword evidence="4" id="KW-1185">Reference proteome</keyword>
<dbReference type="AlphaFoldDB" id="A0A2G8KHK7"/>
<dbReference type="OrthoDB" id="18896at2759"/>
<dbReference type="GO" id="GO:0005737">
    <property type="term" value="C:cytoplasm"/>
    <property type="evidence" value="ECO:0007669"/>
    <property type="project" value="TreeGrafter"/>
</dbReference>
<accession>A0A2G8KHK7</accession>
<dbReference type="STRING" id="307972.A0A2G8KHK7"/>
<name>A0A2G8KHK7_STIJA</name>
<dbReference type="GO" id="GO:0005886">
    <property type="term" value="C:plasma membrane"/>
    <property type="evidence" value="ECO:0007669"/>
    <property type="project" value="TreeGrafter"/>
</dbReference>
<dbReference type="Proteomes" id="UP000230750">
    <property type="component" value="Unassembled WGS sequence"/>
</dbReference>
<comment type="caution">
    <text evidence="3">The sequence shown here is derived from an EMBL/GenBank/DDBJ whole genome shotgun (WGS) entry which is preliminary data.</text>
</comment>
<feature type="domain" description="Dedicator of cytokinesis TPR repeats region" evidence="2">
    <location>
        <begin position="6"/>
        <end position="330"/>
    </location>
</feature>
<feature type="region of interest" description="Disordered" evidence="1">
    <location>
        <begin position="626"/>
        <end position="645"/>
    </location>
</feature>
<dbReference type="EMBL" id="MRZV01000578">
    <property type="protein sequence ID" value="PIK47491.1"/>
    <property type="molecule type" value="Genomic_DNA"/>
</dbReference>
<evidence type="ECO:0000313" key="4">
    <source>
        <dbReference type="Proteomes" id="UP000230750"/>
    </source>
</evidence>
<gene>
    <name evidence="3" type="ORF">BSL78_15662</name>
</gene>
<proteinExistence type="predicted"/>
<dbReference type="Pfam" id="PF23554">
    <property type="entry name" value="TPR_DOCK"/>
    <property type="match status" value="1"/>
</dbReference>
<dbReference type="GO" id="GO:0005085">
    <property type="term" value="F:guanyl-nucleotide exchange factor activity"/>
    <property type="evidence" value="ECO:0007669"/>
    <property type="project" value="InterPro"/>
</dbReference>
<dbReference type="InterPro" id="IPR026791">
    <property type="entry name" value="DOCK"/>
</dbReference>
<organism evidence="3 4">
    <name type="scientific">Stichopus japonicus</name>
    <name type="common">Sea cucumber</name>
    <dbReference type="NCBI Taxonomy" id="307972"/>
    <lineage>
        <taxon>Eukaryota</taxon>
        <taxon>Metazoa</taxon>
        <taxon>Echinodermata</taxon>
        <taxon>Eleutherozoa</taxon>
        <taxon>Echinozoa</taxon>
        <taxon>Holothuroidea</taxon>
        <taxon>Aspidochirotacea</taxon>
        <taxon>Aspidochirotida</taxon>
        <taxon>Stichopodidae</taxon>
        <taxon>Apostichopus</taxon>
    </lineage>
</organism>
<dbReference type="PANTHER" id="PTHR45653:SF12">
    <property type="entry name" value="SPONGE, ISOFORM E"/>
    <property type="match status" value="1"/>
</dbReference>
<evidence type="ECO:0000259" key="2">
    <source>
        <dbReference type="Pfam" id="PF23554"/>
    </source>
</evidence>
<protein>
    <submittedName>
        <fullName evidence="3">Putative dedicator of cytokinesis protein 3</fullName>
    </submittedName>
</protein>
<dbReference type="InterPro" id="IPR056372">
    <property type="entry name" value="TPR_DOCK"/>
</dbReference>
<dbReference type="PANTHER" id="PTHR45653">
    <property type="entry name" value="DEDICATOR OF CYTOKINESIS"/>
    <property type="match status" value="1"/>
</dbReference>
<sequence>MKNMGIYTVDEVCQFTVDILGSINKRDLSPKLLLAKLNCILDTVRSPLFHDMSARRVFVRPIIPQLKEHLAKQDAVERCVDILSEMLSLLQAISNEKAVEGDPIKGKEEIDEDIGLISKEVMPSLLYVMNSRLESRDELKRQEVTKIMTCLLTLLSIMEEKHYKTFSHIFVDMSAKQEFLSKLFVGFNGICHRGIYMEQRWITMNMVCNRVMLRAIKYFSADLQSSTSDEGSLDLWREFFELTVRYVTQDCLKFEAKYSGSKKSQLNEKFGDLRLDMAQLMVSKWNSLGVHQVPLAKESMIRSFLDVSLVPDTTIRRVVMPSLFDVNQMGMAATKGPQSGSYGITCSQSFQIRTVFAIYFFQFNKFNVFMVYQNGKSILDILLFVLENHQLINVIYLLEMVLIDSVDDKVCRDANGDEKYAAIFREIMMEKLKTEDWREQGEELVGKVTKLFERLIDYRLSQEQRENRYLRLSATHSLIGFYKDEVIRDIYKRHIMALKEIHLEVGSTEYRYLRSWKTIREELFRLSKSQFCVGKWLKPHKVSIRDIHLFWTTFGPFPSEGGQLLKKKRAEFFEKISSSGREAQVYFKIDFYGPFPHVRSTRKDRKSFVFKGAPFDKPHSMLEKLQSDFPKARGGPTRSHRQRRI</sequence>
<evidence type="ECO:0000313" key="3">
    <source>
        <dbReference type="EMBL" id="PIK47491.1"/>
    </source>
</evidence>
<dbReference type="GO" id="GO:0031267">
    <property type="term" value="F:small GTPase binding"/>
    <property type="evidence" value="ECO:0007669"/>
    <property type="project" value="TreeGrafter"/>
</dbReference>
<dbReference type="GO" id="GO:0007264">
    <property type="term" value="P:small GTPase-mediated signal transduction"/>
    <property type="evidence" value="ECO:0007669"/>
    <property type="project" value="InterPro"/>
</dbReference>
<reference evidence="3 4" key="1">
    <citation type="journal article" date="2017" name="PLoS Biol.">
        <title>The sea cucumber genome provides insights into morphological evolution and visceral regeneration.</title>
        <authorList>
            <person name="Zhang X."/>
            <person name="Sun L."/>
            <person name="Yuan J."/>
            <person name="Sun Y."/>
            <person name="Gao Y."/>
            <person name="Zhang L."/>
            <person name="Li S."/>
            <person name="Dai H."/>
            <person name="Hamel J.F."/>
            <person name="Liu C."/>
            <person name="Yu Y."/>
            <person name="Liu S."/>
            <person name="Lin W."/>
            <person name="Guo K."/>
            <person name="Jin S."/>
            <person name="Xu P."/>
            <person name="Storey K.B."/>
            <person name="Huan P."/>
            <person name="Zhang T."/>
            <person name="Zhou Y."/>
            <person name="Zhang J."/>
            <person name="Lin C."/>
            <person name="Li X."/>
            <person name="Xing L."/>
            <person name="Huo D."/>
            <person name="Sun M."/>
            <person name="Wang L."/>
            <person name="Mercier A."/>
            <person name="Li F."/>
            <person name="Yang H."/>
            <person name="Xiang J."/>
        </authorList>
    </citation>
    <scope>NUCLEOTIDE SEQUENCE [LARGE SCALE GENOMIC DNA]</scope>
    <source>
        <strain evidence="3">Shaxun</strain>
        <tissue evidence="3">Muscle</tissue>
    </source>
</reference>